<accession>A7MEV3</accession>
<organism evidence="1 2">
    <name type="scientific">Cronobacter sakazakii (strain ATCC BAA-894)</name>
    <name type="common">Enterobacter sakazakii</name>
    <dbReference type="NCBI Taxonomy" id="290339"/>
    <lineage>
        <taxon>Bacteria</taxon>
        <taxon>Pseudomonadati</taxon>
        <taxon>Pseudomonadota</taxon>
        <taxon>Gammaproteobacteria</taxon>
        <taxon>Enterobacterales</taxon>
        <taxon>Enterobacteriaceae</taxon>
        <taxon>Cronobacter</taxon>
    </lineage>
</organism>
<reference evidence="1 2" key="1">
    <citation type="journal article" date="2010" name="PLoS ONE">
        <title>Genome sequence of Cronobacter sakazakii BAA-894 and comparative genomic hybridization analysis with other Cronobacter species.</title>
        <authorList>
            <person name="Kucerova E."/>
            <person name="Clifton S.W."/>
            <person name="Xia X.Q."/>
            <person name="Long F."/>
            <person name="Porwollik S."/>
            <person name="Fulton L."/>
            <person name="Fronick C."/>
            <person name="Minx P."/>
            <person name="Kyung K."/>
            <person name="Warren W."/>
            <person name="Fulton R."/>
            <person name="Feng D."/>
            <person name="Wollam A."/>
            <person name="Shah N."/>
            <person name="Bhonagiri V."/>
            <person name="Nash W.E."/>
            <person name="Hallsworth-Pepin K."/>
            <person name="Wilson R.K."/>
            <person name="McClelland M."/>
            <person name="Forsythe S.J."/>
        </authorList>
    </citation>
    <scope>NUCLEOTIDE SEQUENCE [LARGE SCALE GENOMIC DNA]</scope>
    <source>
        <strain evidence="1 2">ATCC BAA-894</strain>
    </source>
</reference>
<evidence type="ECO:0000313" key="2">
    <source>
        <dbReference type="Proteomes" id="UP000000260"/>
    </source>
</evidence>
<keyword evidence="2" id="KW-1185">Reference proteome</keyword>
<name>A7MEV3_CROS8</name>
<proteinExistence type="predicted"/>
<dbReference type="HOGENOM" id="CLU_2733236_0_0_6"/>
<gene>
    <name evidence="1" type="ordered locus">ESA_02412</name>
</gene>
<dbReference type="Proteomes" id="UP000000260">
    <property type="component" value="Chromosome"/>
</dbReference>
<dbReference type="KEGG" id="esa:ESA_02412"/>
<dbReference type="EMBL" id="CP000783">
    <property type="protein sequence ID" value="ABU77658.1"/>
    <property type="molecule type" value="Genomic_DNA"/>
</dbReference>
<dbReference type="AlphaFoldDB" id="A7MEV3"/>
<sequence>MNKFRPFLSYIYEKLIINLDKAHFYTIVSNKSFLLDEMDGRPDVCGSCVQICYSEAVQKIAIRQLMNFYTA</sequence>
<protein>
    <submittedName>
        <fullName evidence="1">Uncharacterized protein</fullName>
    </submittedName>
</protein>
<evidence type="ECO:0000313" key="1">
    <source>
        <dbReference type="EMBL" id="ABU77658.1"/>
    </source>
</evidence>